<dbReference type="EMBL" id="RXOL01000001">
    <property type="protein sequence ID" value="RVQ69589.1"/>
    <property type="molecule type" value="Genomic_DNA"/>
</dbReference>
<evidence type="ECO:0000313" key="5">
    <source>
        <dbReference type="Proteomes" id="UP000283003"/>
    </source>
</evidence>
<evidence type="ECO:0000256" key="2">
    <source>
        <dbReference type="SAM" id="MobiDB-lite"/>
    </source>
</evidence>
<proteinExistence type="inferred from homology"/>
<dbReference type="AlphaFoldDB" id="A0A437H1Y4"/>
<dbReference type="InterPro" id="IPR014729">
    <property type="entry name" value="Rossmann-like_a/b/a_fold"/>
</dbReference>
<keyword evidence="5" id="KW-1185">Reference proteome</keyword>
<organism evidence="4 5">
    <name type="scientific">Croceicoccus ponticola</name>
    <dbReference type="NCBI Taxonomy" id="2217664"/>
    <lineage>
        <taxon>Bacteria</taxon>
        <taxon>Pseudomonadati</taxon>
        <taxon>Pseudomonadota</taxon>
        <taxon>Alphaproteobacteria</taxon>
        <taxon>Sphingomonadales</taxon>
        <taxon>Erythrobacteraceae</taxon>
        <taxon>Croceicoccus</taxon>
    </lineage>
</organism>
<evidence type="ECO:0000259" key="3">
    <source>
        <dbReference type="Pfam" id="PF00582"/>
    </source>
</evidence>
<name>A0A437H1Y4_9SPHN</name>
<gene>
    <name evidence="4" type="ORF">EKN06_05345</name>
</gene>
<dbReference type="OrthoDB" id="5564966at2"/>
<dbReference type="SUPFAM" id="SSF52402">
    <property type="entry name" value="Adenine nucleotide alpha hydrolases-like"/>
    <property type="match status" value="2"/>
</dbReference>
<sequence length="345" mass="37447">MAISAFSFQDTVIARKGIAPPVVAPPVIACVDTSPRSSEVARAAANYAHWLGRPLILFHSVEYDRSRTALPDPLDWHLRRSEALRHLERLRDDLAGLGLSIAVEIDEGNWRTALEDRMNVRPAPMVVIGASRHSNTGHTAELLIDCGARSLLVVPTKGDVPRDSDKPRIAIPVDGSKFAEAALAEAISIARSHDAELLLIHVTPPSGIEEFGPPASRDVELGRLLDRRNEQMACIFLEQTLRRLRDQGLTARSRSLKGDPRSCLHSVIAEERPELVILSTRGQGIKSCQDLALGSTANYLLDHLTAPILLVGSTQARRGHETAHTARGGFAGATTESQRGPLNAL</sequence>
<feature type="domain" description="UspA" evidence="3">
    <location>
        <begin position="27"/>
        <end position="136"/>
    </location>
</feature>
<evidence type="ECO:0000313" key="4">
    <source>
        <dbReference type="EMBL" id="RVQ69589.1"/>
    </source>
</evidence>
<evidence type="ECO:0000256" key="1">
    <source>
        <dbReference type="ARBA" id="ARBA00008791"/>
    </source>
</evidence>
<comment type="similarity">
    <text evidence="1">Belongs to the universal stress protein A family.</text>
</comment>
<reference evidence="4 5" key="1">
    <citation type="submission" date="2018-12" db="EMBL/GenBank/DDBJ databases">
        <title>Croceicoccus ponticola sp. nov., a lipolytic bacterium isolated from seawater.</title>
        <authorList>
            <person name="Yoon J.-H."/>
        </authorList>
    </citation>
    <scope>NUCLEOTIDE SEQUENCE [LARGE SCALE GENOMIC DNA]</scope>
    <source>
        <strain evidence="4 5">GM-16</strain>
    </source>
</reference>
<dbReference type="CDD" id="cd00293">
    <property type="entry name" value="USP-like"/>
    <property type="match status" value="2"/>
</dbReference>
<comment type="caution">
    <text evidence="4">The sequence shown here is derived from an EMBL/GenBank/DDBJ whole genome shotgun (WGS) entry which is preliminary data.</text>
</comment>
<dbReference type="InterPro" id="IPR006016">
    <property type="entry name" value="UspA"/>
</dbReference>
<dbReference type="PANTHER" id="PTHR46268:SF6">
    <property type="entry name" value="UNIVERSAL STRESS PROTEIN UP12"/>
    <property type="match status" value="1"/>
</dbReference>
<feature type="domain" description="UspA" evidence="3">
    <location>
        <begin position="168"/>
        <end position="311"/>
    </location>
</feature>
<dbReference type="Pfam" id="PF00582">
    <property type="entry name" value="Usp"/>
    <property type="match status" value="2"/>
</dbReference>
<dbReference type="InterPro" id="IPR006015">
    <property type="entry name" value="Universal_stress_UspA"/>
</dbReference>
<dbReference type="RefSeq" id="WP_127611776.1">
    <property type="nucleotide sequence ID" value="NZ_RXOL01000001.1"/>
</dbReference>
<dbReference type="Proteomes" id="UP000283003">
    <property type="component" value="Unassembled WGS sequence"/>
</dbReference>
<dbReference type="Gene3D" id="3.40.50.12370">
    <property type="match status" value="1"/>
</dbReference>
<feature type="compositionally biased region" description="Polar residues" evidence="2">
    <location>
        <begin position="334"/>
        <end position="345"/>
    </location>
</feature>
<dbReference type="Gene3D" id="3.40.50.620">
    <property type="entry name" value="HUPs"/>
    <property type="match status" value="1"/>
</dbReference>
<accession>A0A437H1Y4</accession>
<feature type="region of interest" description="Disordered" evidence="2">
    <location>
        <begin position="320"/>
        <end position="345"/>
    </location>
</feature>
<dbReference type="PRINTS" id="PR01438">
    <property type="entry name" value="UNVRSLSTRESS"/>
</dbReference>
<dbReference type="PANTHER" id="PTHR46268">
    <property type="entry name" value="STRESS RESPONSE PROTEIN NHAX"/>
    <property type="match status" value="1"/>
</dbReference>
<protein>
    <submittedName>
        <fullName evidence="4">Universal stress protein</fullName>
    </submittedName>
</protein>